<dbReference type="AlphaFoldDB" id="A0A9Q1H369"/>
<dbReference type="Gene3D" id="3.90.215.10">
    <property type="entry name" value="Gamma Fibrinogen, chain A, domain 1"/>
    <property type="match status" value="1"/>
</dbReference>
<dbReference type="PANTHER" id="PTHR19143">
    <property type="entry name" value="FIBRINOGEN/TENASCIN/ANGIOPOEITIN"/>
    <property type="match status" value="1"/>
</dbReference>
<evidence type="ECO:0000256" key="1">
    <source>
        <dbReference type="PROSITE-ProRule" id="PRU00076"/>
    </source>
</evidence>
<dbReference type="PROSITE" id="PS50026">
    <property type="entry name" value="EGF_3"/>
    <property type="match status" value="1"/>
</dbReference>
<dbReference type="PROSITE" id="PS51406">
    <property type="entry name" value="FIBRINOGEN_C_2"/>
    <property type="match status" value="1"/>
</dbReference>
<dbReference type="GO" id="GO:0005615">
    <property type="term" value="C:extracellular space"/>
    <property type="evidence" value="ECO:0007669"/>
    <property type="project" value="TreeGrafter"/>
</dbReference>
<dbReference type="InterPro" id="IPR002181">
    <property type="entry name" value="Fibrinogen_a/b/g_C_dom"/>
</dbReference>
<reference evidence="5" key="1">
    <citation type="submission" date="2021-10" db="EMBL/GenBank/DDBJ databases">
        <title>Tropical sea cucumber genome reveals ecological adaptation and Cuvierian tubules defense mechanism.</title>
        <authorList>
            <person name="Chen T."/>
        </authorList>
    </citation>
    <scope>NUCLEOTIDE SEQUENCE</scope>
    <source>
        <strain evidence="5">Nanhai2018</strain>
        <tissue evidence="5">Muscle</tissue>
    </source>
</reference>
<dbReference type="EMBL" id="JAIZAY010000011">
    <property type="protein sequence ID" value="KAJ8033597.1"/>
    <property type="molecule type" value="Genomic_DNA"/>
</dbReference>
<dbReference type="SUPFAM" id="SSF56496">
    <property type="entry name" value="Fibrinogen C-terminal domain-like"/>
    <property type="match status" value="1"/>
</dbReference>
<evidence type="ECO:0000313" key="6">
    <source>
        <dbReference type="Proteomes" id="UP001152320"/>
    </source>
</evidence>
<evidence type="ECO:0000259" key="3">
    <source>
        <dbReference type="PROSITE" id="PS50026"/>
    </source>
</evidence>
<dbReference type="InterPro" id="IPR036056">
    <property type="entry name" value="Fibrinogen-like_C"/>
</dbReference>
<sequence>MISNAGCRNQTISRQHELHQPVKVNISGKYSNTGLTTSVGQFSSLIQVITDEATTGAKATDYMSTERLTSVRVKYDQMSTSHSTTERVTLRLSTNEGVIILNTLTDHVTTRHSITDQVSSSHATIAQLATDLPKSTQVASGLSTTNGVTIDNAVTEQVTTSLLISNRVITGHSTSEQQSPHHDITNQVSTDRVTWSSLPTKGGTSVDMESNQEIPAQSETTQTSVSTQLCPQNMIYAYCSMCQSTCSDPNSCISNCDEAEACVCGNGYFLKGDDCVTQEECGCYIEGYGVLQEGGLHVTSDCTLQCNCSGGKLECDNEYRCSSNAVCESRDNARKCYCNSGYTGDGVACTSTYIATDCYDVFIDGNTESGVYNIKPTTWSGPPFEVFCNMADGGGWTRRVDGTVNFDLYWNDFKDGFGSPGFEHWLGNEKIYSLTNQKDYQLQIDFVNIHRNPYYAKYDSFRIDNEANNYRITVGIYSEGNAGDSLKVSQNNEEFSTRDRDNDDYLTGNIAATPAFGAWWYGNEVYSSDLNAHYVSGNLYWKTLPGNENYIRFTEMKVRPI</sequence>
<comment type="caution">
    <text evidence="5">The sequence shown here is derived from an EMBL/GenBank/DDBJ whole genome shotgun (WGS) entry which is preliminary data.</text>
</comment>
<dbReference type="CDD" id="cd00087">
    <property type="entry name" value="FReD"/>
    <property type="match status" value="1"/>
</dbReference>
<dbReference type="Gene3D" id="2.10.25.10">
    <property type="entry name" value="Laminin"/>
    <property type="match status" value="2"/>
</dbReference>
<dbReference type="InterPro" id="IPR050373">
    <property type="entry name" value="Fibrinogen_C-term_domain"/>
</dbReference>
<dbReference type="CDD" id="cd19941">
    <property type="entry name" value="TIL"/>
    <property type="match status" value="1"/>
</dbReference>
<dbReference type="SUPFAM" id="SSF57567">
    <property type="entry name" value="Serine protease inhibitors"/>
    <property type="match status" value="1"/>
</dbReference>
<feature type="region of interest" description="Disordered" evidence="2">
    <location>
        <begin position="171"/>
        <end position="220"/>
    </location>
</feature>
<name>A0A9Q1H369_HOLLE</name>
<dbReference type="SMART" id="SM00186">
    <property type="entry name" value="FBG"/>
    <property type="match status" value="1"/>
</dbReference>
<dbReference type="InterPro" id="IPR000742">
    <property type="entry name" value="EGF"/>
</dbReference>
<dbReference type="InterPro" id="IPR014716">
    <property type="entry name" value="Fibrinogen_a/b/g_C_1"/>
</dbReference>
<evidence type="ECO:0000256" key="2">
    <source>
        <dbReference type="SAM" id="MobiDB-lite"/>
    </source>
</evidence>
<accession>A0A9Q1H369</accession>
<comment type="caution">
    <text evidence="1">Lacks conserved residue(s) required for the propagation of feature annotation.</text>
</comment>
<evidence type="ECO:0000313" key="5">
    <source>
        <dbReference type="EMBL" id="KAJ8033597.1"/>
    </source>
</evidence>
<protein>
    <submittedName>
        <fullName evidence="5">Fibrinogen C domain-containing protein 1</fullName>
    </submittedName>
</protein>
<dbReference type="Pfam" id="PF00147">
    <property type="entry name" value="Fibrinogen_C"/>
    <property type="match status" value="1"/>
</dbReference>
<dbReference type="PROSITE" id="PS01186">
    <property type="entry name" value="EGF_2"/>
    <property type="match status" value="1"/>
</dbReference>
<organism evidence="5 6">
    <name type="scientific">Holothuria leucospilota</name>
    <name type="common">Black long sea cucumber</name>
    <name type="synonym">Mertensiothuria leucospilota</name>
    <dbReference type="NCBI Taxonomy" id="206669"/>
    <lineage>
        <taxon>Eukaryota</taxon>
        <taxon>Metazoa</taxon>
        <taxon>Echinodermata</taxon>
        <taxon>Eleutherozoa</taxon>
        <taxon>Echinozoa</taxon>
        <taxon>Holothuroidea</taxon>
        <taxon>Aspidochirotacea</taxon>
        <taxon>Aspidochirotida</taxon>
        <taxon>Holothuriidae</taxon>
        <taxon>Holothuria</taxon>
    </lineage>
</organism>
<feature type="domain" description="EGF-like" evidence="3">
    <location>
        <begin position="311"/>
        <end position="350"/>
    </location>
</feature>
<keyword evidence="6" id="KW-1185">Reference proteome</keyword>
<proteinExistence type="predicted"/>
<evidence type="ECO:0000259" key="4">
    <source>
        <dbReference type="PROSITE" id="PS51406"/>
    </source>
</evidence>
<dbReference type="Proteomes" id="UP001152320">
    <property type="component" value="Chromosome 11"/>
</dbReference>
<dbReference type="InterPro" id="IPR036084">
    <property type="entry name" value="Ser_inhib-like_sf"/>
</dbReference>
<gene>
    <name evidence="5" type="ORF">HOLleu_23894</name>
</gene>
<keyword evidence="1" id="KW-0245">EGF-like domain</keyword>
<feature type="domain" description="Fibrinogen C-terminal" evidence="4">
    <location>
        <begin position="349"/>
        <end position="561"/>
    </location>
</feature>
<feature type="compositionally biased region" description="Polar residues" evidence="2">
    <location>
        <begin position="185"/>
        <end position="215"/>
    </location>
</feature>
<dbReference type="CDD" id="cd00053">
    <property type="entry name" value="EGF"/>
    <property type="match status" value="1"/>
</dbReference>